<dbReference type="SUPFAM" id="SSF47954">
    <property type="entry name" value="Cyclin-like"/>
    <property type="match status" value="2"/>
</dbReference>
<dbReference type="STRING" id="4533.J3LL90"/>
<dbReference type="GO" id="GO:0016538">
    <property type="term" value="F:cyclin-dependent protein serine/threonine kinase regulator activity"/>
    <property type="evidence" value="ECO:0007669"/>
    <property type="project" value="InterPro"/>
</dbReference>
<name>J3LL90_ORYBR</name>
<dbReference type="Pfam" id="PF02984">
    <property type="entry name" value="Cyclin_C"/>
    <property type="match status" value="1"/>
</dbReference>
<evidence type="ECO:0000313" key="9">
    <source>
        <dbReference type="Proteomes" id="UP000006038"/>
    </source>
</evidence>
<dbReference type="PIRSF" id="PIRSF001771">
    <property type="entry name" value="Cyclin_A_B_D_E"/>
    <property type="match status" value="1"/>
</dbReference>
<reference evidence="8" key="2">
    <citation type="submission" date="2013-04" db="UniProtKB">
        <authorList>
            <consortium name="EnsemblPlants"/>
        </authorList>
    </citation>
    <scope>IDENTIFICATION</scope>
</reference>
<dbReference type="SMART" id="SM00385">
    <property type="entry name" value="CYCLIN"/>
    <property type="match status" value="2"/>
</dbReference>
<dbReference type="Gramene" id="OB03G18160.1">
    <property type="protein sequence ID" value="OB03G18160.1"/>
    <property type="gene ID" value="OB03G18160"/>
</dbReference>
<keyword evidence="9" id="KW-1185">Reference proteome</keyword>
<dbReference type="InterPro" id="IPR048258">
    <property type="entry name" value="Cyclins_cyclin-box"/>
</dbReference>
<keyword evidence="2" id="KW-0132">Cell division</keyword>
<evidence type="ECO:0000259" key="7">
    <source>
        <dbReference type="SMART" id="SM01332"/>
    </source>
</evidence>
<dbReference type="OrthoDB" id="5590282at2759"/>
<dbReference type="Proteomes" id="UP000006038">
    <property type="component" value="Chromosome 3"/>
</dbReference>
<dbReference type="Gene3D" id="1.10.472.10">
    <property type="entry name" value="Cyclin-like"/>
    <property type="match status" value="2"/>
</dbReference>
<dbReference type="GO" id="GO:0051301">
    <property type="term" value="P:cell division"/>
    <property type="evidence" value="ECO:0007669"/>
    <property type="project" value="UniProtKB-KW"/>
</dbReference>
<keyword evidence="3 5" id="KW-0195">Cyclin</keyword>
<accession>J3LL90</accession>
<dbReference type="InterPro" id="IPR039361">
    <property type="entry name" value="Cyclin"/>
</dbReference>
<feature type="domain" description="Cyclin-like" evidence="6">
    <location>
        <begin position="46"/>
        <end position="130"/>
    </location>
</feature>
<evidence type="ECO:0000256" key="5">
    <source>
        <dbReference type="RuleBase" id="RU000383"/>
    </source>
</evidence>
<gene>
    <name evidence="8" type="primary">LOC102700227</name>
</gene>
<evidence type="ECO:0000259" key="6">
    <source>
        <dbReference type="SMART" id="SM00385"/>
    </source>
</evidence>
<evidence type="ECO:0000256" key="3">
    <source>
        <dbReference type="ARBA" id="ARBA00023127"/>
    </source>
</evidence>
<feature type="domain" description="Cyclin-like" evidence="6">
    <location>
        <begin position="147"/>
        <end position="232"/>
    </location>
</feature>
<sequence length="277" mass="31391">MAREMAKCLDTARFSAVEESRRPIISYGQEIKGDMLSIGMRGRIVNWLVTASYAIELLDDTVHLAVSYFDRFLSKRAISQDRLQLLCVTALFVASKYVEIDHPKAATFSAMTKYTYSKQQVVKMEADILICLNFEMGTPTVITFVRMFLTSCCEDNRSLNAKKLKSMCIYLAELSLLGDCSIKFRPSVVAAACLFVAKFTINPKIRPWSLAVQRNTGYKVSDIKGCIVDIHNLQSGRKFAVTAIRDKYRVDKFQRVSTIIPKKIKESFLRNIKYANG</sequence>
<dbReference type="RefSeq" id="XP_015690505.1">
    <property type="nucleotide sequence ID" value="XM_015835019.2"/>
</dbReference>
<dbReference type="Pfam" id="PF00134">
    <property type="entry name" value="Cyclin_N"/>
    <property type="match status" value="1"/>
</dbReference>
<protein>
    <submittedName>
        <fullName evidence="8">Uncharacterized protein</fullName>
    </submittedName>
</protein>
<evidence type="ECO:0000256" key="4">
    <source>
        <dbReference type="ARBA" id="ARBA00023306"/>
    </source>
</evidence>
<dbReference type="PANTHER" id="PTHR10177">
    <property type="entry name" value="CYCLINS"/>
    <property type="match status" value="1"/>
</dbReference>
<dbReference type="PROSITE" id="PS00292">
    <property type="entry name" value="CYCLINS"/>
    <property type="match status" value="1"/>
</dbReference>
<dbReference type="SMART" id="SM01332">
    <property type="entry name" value="Cyclin_C"/>
    <property type="match status" value="1"/>
</dbReference>
<dbReference type="InterPro" id="IPR004367">
    <property type="entry name" value="Cyclin_C-dom"/>
</dbReference>
<feature type="domain" description="Cyclin C-terminal" evidence="7">
    <location>
        <begin position="139"/>
        <end position="262"/>
    </location>
</feature>
<dbReference type="AlphaFoldDB" id="J3LL90"/>
<dbReference type="FunFam" id="1.10.472.10:FF:000013">
    <property type="entry name" value="Cyclin A1"/>
    <property type="match status" value="1"/>
</dbReference>
<dbReference type="OMA" id="AREMAKC"/>
<dbReference type="eggNOG" id="KOG0654">
    <property type="taxonomic scope" value="Eukaryota"/>
</dbReference>
<keyword evidence="4" id="KW-0131">Cell cycle</keyword>
<dbReference type="InterPro" id="IPR046965">
    <property type="entry name" value="Cyclin_A/B-like"/>
</dbReference>
<proteinExistence type="inferred from homology"/>
<evidence type="ECO:0000313" key="8">
    <source>
        <dbReference type="EnsemblPlants" id="OB03G18160.1"/>
    </source>
</evidence>
<dbReference type="InterPro" id="IPR036915">
    <property type="entry name" value="Cyclin-like_sf"/>
</dbReference>
<dbReference type="GeneID" id="102700227"/>
<dbReference type="GO" id="GO:0044772">
    <property type="term" value="P:mitotic cell cycle phase transition"/>
    <property type="evidence" value="ECO:0007669"/>
    <property type="project" value="InterPro"/>
</dbReference>
<dbReference type="InterPro" id="IPR013763">
    <property type="entry name" value="Cyclin-like_dom"/>
</dbReference>
<dbReference type="InterPro" id="IPR006671">
    <property type="entry name" value="Cyclin_N"/>
</dbReference>
<comment type="similarity">
    <text evidence="1">Belongs to the cyclin family. Cyclin AB subfamily.</text>
</comment>
<organism evidence="8">
    <name type="scientific">Oryza brachyantha</name>
    <name type="common">malo sina</name>
    <dbReference type="NCBI Taxonomy" id="4533"/>
    <lineage>
        <taxon>Eukaryota</taxon>
        <taxon>Viridiplantae</taxon>
        <taxon>Streptophyta</taxon>
        <taxon>Embryophyta</taxon>
        <taxon>Tracheophyta</taxon>
        <taxon>Spermatophyta</taxon>
        <taxon>Magnoliopsida</taxon>
        <taxon>Liliopsida</taxon>
        <taxon>Poales</taxon>
        <taxon>Poaceae</taxon>
        <taxon>BOP clade</taxon>
        <taxon>Oryzoideae</taxon>
        <taxon>Oryzeae</taxon>
        <taxon>Oryzinae</taxon>
        <taxon>Oryza</taxon>
    </lineage>
</organism>
<reference evidence="8" key="1">
    <citation type="journal article" date="2013" name="Nat. Commun.">
        <title>Whole-genome sequencing of Oryza brachyantha reveals mechanisms underlying Oryza genome evolution.</title>
        <authorList>
            <person name="Chen J."/>
            <person name="Huang Q."/>
            <person name="Gao D."/>
            <person name="Wang J."/>
            <person name="Lang Y."/>
            <person name="Liu T."/>
            <person name="Li B."/>
            <person name="Bai Z."/>
            <person name="Luis Goicoechea J."/>
            <person name="Liang C."/>
            <person name="Chen C."/>
            <person name="Zhang W."/>
            <person name="Sun S."/>
            <person name="Liao Y."/>
            <person name="Zhang X."/>
            <person name="Yang L."/>
            <person name="Song C."/>
            <person name="Wang M."/>
            <person name="Shi J."/>
            <person name="Liu G."/>
            <person name="Liu J."/>
            <person name="Zhou H."/>
            <person name="Zhou W."/>
            <person name="Yu Q."/>
            <person name="An N."/>
            <person name="Chen Y."/>
            <person name="Cai Q."/>
            <person name="Wang B."/>
            <person name="Liu B."/>
            <person name="Min J."/>
            <person name="Huang Y."/>
            <person name="Wu H."/>
            <person name="Li Z."/>
            <person name="Zhang Y."/>
            <person name="Yin Y."/>
            <person name="Song W."/>
            <person name="Jiang J."/>
            <person name="Jackson S.A."/>
            <person name="Wing R.A."/>
            <person name="Wang J."/>
            <person name="Chen M."/>
        </authorList>
    </citation>
    <scope>NUCLEOTIDE SEQUENCE [LARGE SCALE GENOMIC DNA]</scope>
    <source>
        <strain evidence="8">cv. IRGC 101232</strain>
    </source>
</reference>
<dbReference type="HOGENOM" id="CLU_020695_2_4_1"/>
<evidence type="ECO:0000256" key="1">
    <source>
        <dbReference type="ARBA" id="ARBA00006955"/>
    </source>
</evidence>
<dbReference type="EnsemblPlants" id="OB03G18160.1">
    <property type="protein sequence ID" value="OB03G18160.1"/>
    <property type="gene ID" value="OB03G18160"/>
</dbReference>
<evidence type="ECO:0000256" key="2">
    <source>
        <dbReference type="ARBA" id="ARBA00022618"/>
    </source>
</evidence>